<feature type="compositionally biased region" description="Low complexity" evidence="3">
    <location>
        <begin position="1391"/>
        <end position="1434"/>
    </location>
</feature>
<feature type="domain" description="Zn(2)-C6 fungal-type" evidence="4">
    <location>
        <begin position="105"/>
        <end position="136"/>
    </location>
</feature>
<dbReference type="CDD" id="cd00067">
    <property type="entry name" value="GAL4"/>
    <property type="match status" value="1"/>
</dbReference>
<dbReference type="PANTHER" id="PTHR31001:SF89">
    <property type="entry name" value="ZN(2)-C6 FUNGAL-TYPE DOMAIN-CONTAINING PROTEIN"/>
    <property type="match status" value="1"/>
</dbReference>
<feature type="compositionally biased region" description="Basic and acidic residues" evidence="3">
    <location>
        <begin position="375"/>
        <end position="385"/>
    </location>
</feature>
<evidence type="ECO:0000256" key="3">
    <source>
        <dbReference type="SAM" id="MobiDB-lite"/>
    </source>
</evidence>
<dbReference type="Gene3D" id="4.10.240.10">
    <property type="entry name" value="Zn(2)-C6 fungal-type DNA-binding domain"/>
    <property type="match status" value="1"/>
</dbReference>
<comment type="subcellular location">
    <subcellularLocation>
        <location evidence="1">Nucleus</location>
    </subcellularLocation>
</comment>
<protein>
    <recommendedName>
        <fullName evidence="4">Zn(2)-C6 fungal-type domain-containing protein</fullName>
    </recommendedName>
</protein>
<accession>A0A316YSK8</accession>
<keyword evidence="6" id="KW-1185">Reference proteome</keyword>
<feature type="region of interest" description="Disordered" evidence="3">
    <location>
        <begin position="240"/>
        <end position="317"/>
    </location>
</feature>
<dbReference type="GO" id="GO:0005634">
    <property type="term" value="C:nucleus"/>
    <property type="evidence" value="ECO:0007669"/>
    <property type="project" value="UniProtKB-SubCell"/>
</dbReference>
<feature type="compositionally biased region" description="Low complexity" evidence="3">
    <location>
        <begin position="277"/>
        <end position="293"/>
    </location>
</feature>
<dbReference type="RefSeq" id="XP_025379738.1">
    <property type="nucleotide sequence ID" value="XM_025523512.1"/>
</dbReference>
<feature type="region of interest" description="Disordered" evidence="3">
    <location>
        <begin position="893"/>
        <end position="919"/>
    </location>
</feature>
<dbReference type="STRING" id="215250.A0A316YSK8"/>
<dbReference type="Proteomes" id="UP000245768">
    <property type="component" value="Unassembled WGS sequence"/>
</dbReference>
<gene>
    <name evidence="5" type="ORF">FA10DRAFT_279047</name>
</gene>
<feature type="compositionally biased region" description="Gly residues" evidence="3">
    <location>
        <begin position="546"/>
        <end position="556"/>
    </location>
</feature>
<feature type="region of interest" description="Disordered" evidence="3">
    <location>
        <begin position="1166"/>
        <end position="1191"/>
    </location>
</feature>
<feature type="compositionally biased region" description="Basic and acidic residues" evidence="3">
    <location>
        <begin position="1166"/>
        <end position="1176"/>
    </location>
</feature>
<feature type="compositionally biased region" description="Low complexity" evidence="3">
    <location>
        <begin position="1367"/>
        <end position="1382"/>
    </location>
</feature>
<feature type="compositionally biased region" description="Low complexity" evidence="3">
    <location>
        <begin position="145"/>
        <end position="179"/>
    </location>
</feature>
<dbReference type="GeneID" id="37045428"/>
<evidence type="ECO:0000313" key="5">
    <source>
        <dbReference type="EMBL" id="PWN92540.1"/>
    </source>
</evidence>
<feature type="compositionally biased region" description="Low complexity" evidence="3">
    <location>
        <begin position="1468"/>
        <end position="1482"/>
    </location>
</feature>
<feature type="compositionally biased region" description="Polar residues" evidence="3">
    <location>
        <begin position="330"/>
        <end position="340"/>
    </location>
</feature>
<dbReference type="GO" id="GO:0008270">
    <property type="term" value="F:zinc ion binding"/>
    <property type="evidence" value="ECO:0007669"/>
    <property type="project" value="InterPro"/>
</dbReference>
<feature type="compositionally biased region" description="Gly residues" evidence="3">
    <location>
        <begin position="456"/>
        <end position="487"/>
    </location>
</feature>
<feature type="compositionally biased region" description="Acidic residues" evidence="3">
    <location>
        <begin position="48"/>
        <end position="64"/>
    </location>
</feature>
<dbReference type="GO" id="GO:0000981">
    <property type="term" value="F:DNA-binding transcription factor activity, RNA polymerase II-specific"/>
    <property type="evidence" value="ECO:0007669"/>
    <property type="project" value="InterPro"/>
</dbReference>
<dbReference type="CDD" id="cd12148">
    <property type="entry name" value="fungal_TF_MHR"/>
    <property type="match status" value="1"/>
</dbReference>
<feature type="compositionally biased region" description="Low complexity" evidence="3">
    <location>
        <begin position="1177"/>
        <end position="1191"/>
    </location>
</feature>
<dbReference type="InterPro" id="IPR001138">
    <property type="entry name" value="Zn2Cys6_DnaBD"/>
</dbReference>
<keyword evidence="2" id="KW-0539">Nucleus</keyword>
<feature type="compositionally biased region" description="Low complexity" evidence="3">
    <location>
        <begin position="305"/>
        <end position="317"/>
    </location>
</feature>
<dbReference type="PANTHER" id="PTHR31001">
    <property type="entry name" value="UNCHARACTERIZED TRANSCRIPTIONAL REGULATORY PROTEIN"/>
    <property type="match status" value="1"/>
</dbReference>
<dbReference type="OrthoDB" id="3364175at2759"/>
<dbReference type="InParanoid" id="A0A316YSK8"/>
<feature type="compositionally biased region" description="Low complexity" evidence="3">
    <location>
        <begin position="251"/>
        <end position="270"/>
    </location>
</feature>
<feature type="region of interest" description="Disordered" evidence="3">
    <location>
        <begin position="1121"/>
        <end position="1151"/>
    </location>
</feature>
<feature type="region of interest" description="Disordered" evidence="3">
    <location>
        <begin position="134"/>
        <end position="219"/>
    </location>
</feature>
<dbReference type="SMART" id="SM00066">
    <property type="entry name" value="GAL4"/>
    <property type="match status" value="1"/>
</dbReference>
<evidence type="ECO:0000256" key="2">
    <source>
        <dbReference type="ARBA" id="ARBA00023242"/>
    </source>
</evidence>
<feature type="region of interest" description="Disordered" evidence="3">
    <location>
        <begin position="330"/>
        <end position="606"/>
    </location>
</feature>
<evidence type="ECO:0000256" key="1">
    <source>
        <dbReference type="ARBA" id="ARBA00004123"/>
    </source>
</evidence>
<feature type="region of interest" description="Disordered" evidence="3">
    <location>
        <begin position="1447"/>
        <end position="1497"/>
    </location>
</feature>
<sequence length="1619" mass="168321">MAVTEQGRGQRGAAAAAAASFGAPSYRQQHQRAGQDAHRHSHAHSHADDDDDEDEDDDDGDSSDDNSGGNNNQRKSSSSGPHEAAPSGNVSTRPPPKKRNRAALSCTLCRERKVKCDRVIPCYQCIKRGDAKFCQLDPTKRGPKSSRSQAARNQNAALAAAAAAATGTKSASTSNSASAVDEHTRRYGGNGGFGVSSADDEGNRTRRGMTASSSYGSSTEEVDAIKARLAQLEAALAQAKQGNDMGPGGMPPYNGSSSSSIANEPSPGSSLGRFPWQQQQQMQQQMQAMTTAASGATTDDNRFVASPSNRSSSAASSSYASAYIHPYLQQQPYPPSASSDGGSGRLGPASSGASPVDGMAMSPYDMRLSATARRTSNDTRGRSTDDALSSPAALHAASPRHQRFVGSQAPQTPSSKMDVDSDTEDAALVLEGLAMGGGGGGSGAAKLARRGDDGACDGGSTNGAGAGADGVGSGSGKGGRGQGGGDEAGQRRRSTVVDKPCPSAEGDVIEKTPAKSIQGFVDADRTKDIMQSSRYDGPDRDDDDGGAGGCSKGGAMGSKAKPLATNRDSASMETDDDGGAGSGRKKGEEDGGGGACPGGGDDDEAEFDVNAEFDKDGKRLSPAKRVCRLLSKQDNSLFTLYAGPDTSFGFGIGWAFAAAEAAGDVNAVSKVQGCRGARQREAVLRAIIRSLPDEDVANHLVGVFETRVKFLAGNCIHMATFKRELQAFYHLDTIEKRARVVNLVDTAWLSLFLMILVLALHFHPCQRPDNVVHLFDGRTIHLWRSAAQTGLVLARYQTSSSMAVLQTIILIGLHACGTGFDSANLLPVAIANAIDMGLHRLGSRDKQPKPGEKADIAMRREVAKRIWHQLVFCDACSAATRGGANFVHPDQFNTPLPGNYNDDDLNQSPLPPPRPRSEHTEMSFALAQFDLAGAVRENVDRLNRALLVDGTARLTAEDTSYLDARYRGLLENAPSFFRIGSEEGSGENVEVERWLLQQSVFHKLLKLHRPNLTSKPNARTSCVLLARSILDMQRRIRSRCSVVDRLFFNLSQSFSAAIVLCLDLLQTRPPATMRSIVRGEIFEALKALRHVGASHHTTESSIRVIQALLDEEEARWNQTADYLDDDANGASSSSMKRKRNGQPHSNNTKKNLLNLALRVAKAARCEGRMDDAKDESVPSSSPSLSSTSAPAISSSSSAAAAAFAAPTAAAAVAAGGGGTGALPAMTTPDRIRAEEAAAAGAGLVPSSESGLAMLQSYSSMKDEESRRLFDQLLLPQPAGDDPSSFANMPNLQQYNFFGGMAPNGLDLLGLQATPPDSAGQEFDLSKFLAECDTKSSPGSSDDQSMASGASHSGHSSLHGGGSGVHSGPGSVSSAAPSLAGSSSHHHHHQRSPNASFSSGSSSSPMAPPQTQAQTAAVSASNPSPAASTSSSSDISTSGLDGFWSWVLGQGGIQQGGGQQVAPPPAPPSQSQHQQQHQQQQIPTTSGIDYFPPPSSSENAIAAALNAPPQRQAPFPAAAPSSSGAWASSGAQAFPAAAPSPSSFPFAGFPTSTSANAAPGQQQQAAAAGAGAGEAISMGTPSAGMGLGWMSTPGLFELAYEFGDGSGPGSGSAPQSAQAK</sequence>
<name>A0A316YSK8_9BASI</name>
<feature type="region of interest" description="Disordered" evidence="3">
    <location>
        <begin position="1"/>
        <end position="101"/>
    </location>
</feature>
<evidence type="ECO:0000259" key="4">
    <source>
        <dbReference type="PROSITE" id="PS50048"/>
    </source>
</evidence>
<feature type="compositionally biased region" description="Low complexity" evidence="3">
    <location>
        <begin position="1346"/>
        <end position="1357"/>
    </location>
</feature>
<dbReference type="PROSITE" id="PS50048">
    <property type="entry name" value="ZN2_CY6_FUNGAL_2"/>
    <property type="match status" value="1"/>
</dbReference>
<reference evidence="5" key="1">
    <citation type="journal article" date="2018" name="Mol. Biol. Evol.">
        <title>Broad Genomic Sampling Reveals a Smut Pathogenic Ancestry of the Fungal Clade Ustilaginomycotina.</title>
        <authorList>
            <person name="Kijpornyongpan T."/>
            <person name="Mondo S.J."/>
            <person name="Barry K."/>
            <person name="Sandor L."/>
            <person name="Lee J."/>
            <person name="Lipzen A."/>
            <person name="Pangilinan J."/>
            <person name="LaButti K."/>
            <person name="Hainaut M."/>
            <person name="Henrissat B."/>
            <person name="Grigoriev I.V."/>
            <person name="Spatafora J.W."/>
            <person name="Aime M.C."/>
        </authorList>
    </citation>
    <scope>NUCLEOTIDE SEQUENCE [LARGE SCALE GENOMIC DNA]</scope>
    <source>
        <strain evidence="5">MCA 4198</strain>
    </source>
</reference>
<dbReference type="EMBL" id="KZ819635">
    <property type="protein sequence ID" value="PWN92540.1"/>
    <property type="molecule type" value="Genomic_DNA"/>
</dbReference>
<dbReference type="Pfam" id="PF00172">
    <property type="entry name" value="Zn_clus"/>
    <property type="match status" value="1"/>
</dbReference>
<dbReference type="InterPro" id="IPR050613">
    <property type="entry name" value="Sec_Metabolite_Reg"/>
</dbReference>
<organism evidence="5 6">
    <name type="scientific">Acaromyces ingoldii</name>
    <dbReference type="NCBI Taxonomy" id="215250"/>
    <lineage>
        <taxon>Eukaryota</taxon>
        <taxon>Fungi</taxon>
        <taxon>Dikarya</taxon>
        <taxon>Basidiomycota</taxon>
        <taxon>Ustilaginomycotina</taxon>
        <taxon>Exobasidiomycetes</taxon>
        <taxon>Exobasidiales</taxon>
        <taxon>Cryptobasidiaceae</taxon>
        <taxon>Acaromyces</taxon>
    </lineage>
</organism>
<feature type="compositionally biased region" description="Gly residues" evidence="3">
    <location>
        <begin position="1448"/>
        <end position="1458"/>
    </location>
</feature>
<dbReference type="PROSITE" id="PS00463">
    <property type="entry name" value="ZN2_CY6_FUNGAL_1"/>
    <property type="match status" value="1"/>
</dbReference>
<feature type="region of interest" description="Disordered" evidence="3">
    <location>
        <begin position="1332"/>
        <end position="1434"/>
    </location>
</feature>
<feature type="compositionally biased region" description="Polar residues" evidence="3">
    <location>
        <begin position="1334"/>
        <end position="1345"/>
    </location>
</feature>
<dbReference type="InterPro" id="IPR036864">
    <property type="entry name" value="Zn2-C6_fun-type_DNA-bd_sf"/>
</dbReference>
<evidence type="ECO:0000313" key="6">
    <source>
        <dbReference type="Proteomes" id="UP000245768"/>
    </source>
</evidence>
<dbReference type="SUPFAM" id="SSF57701">
    <property type="entry name" value="Zn2/Cys6 DNA-binding domain"/>
    <property type="match status" value="1"/>
</dbReference>
<feature type="compositionally biased region" description="Low complexity" evidence="3">
    <location>
        <begin position="387"/>
        <end position="397"/>
    </location>
</feature>
<feature type="compositionally biased region" description="Polar residues" evidence="3">
    <location>
        <begin position="210"/>
        <end position="219"/>
    </location>
</feature>
<feature type="compositionally biased region" description="Gly residues" evidence="3">
    <location>
        <begin position="434"/>
        <end position="443"/>
    </location>
</feature>
<proteinExistence type="predicted"/>